<dbReference type="Gene3D" id="2.70.98.50">
    <property type="entry name" value="putative glycoside hydrolase family protein from bacillus halodurans"/>
    <property type="match status" value="1"/>
</dbReference>
<dbReference type="AlphaFoldDB" id="A0A934V5P6"/>
<protein>
    <submittedName>
        <fullName evidence="1">Uncharacterized protein</fullName>
    </submittedName>
</protein>
<name>A0A934V5P6_9BACT</name>
<sequence length="264" mass="28127">MKAIFAILSATLLPVCANDPVEIRSPALSWQDSLPLVTDGRPALVLDTAAEIRLRAYPGPWKEKVPSTEPEIRTQVGGMLGPLSASPCVGLEIGFLSGEKPTEFTRSILPAEGVIESVCRAGGAKITRTLLTDKETGAIFIHLLADKPGALSFRVSLGIEGAAPPEIRNRREMIIPPDEKTGRPGAHVRVVPFESDVTPDGSSIIVRGEGEAMILLSHGAESASLGTAFERLGNRHDPGHSPSDPIKIWHGVLESRMKSAENSP</sequence>
<organism evidence="1 2">
    <name type="scientific">Luteolibacter yonseiensis</name>
    <dbReference type="NCBI Taxonomy" id="1144680"/>
    <lineage>
        <taxon>Bacteria</taxon>
        <taxon>Pseudomonadati</taxon>
        <taxon>Verrucomicrobiota</taxon>
        <taxon>Verrucomicrobiia</taxon>
        <taxon>Verrucomicrobiales</taxon>
        <taxon>Verrucomicrobiaceae</taxon>
        <taxon>Luteolibacter</taxon>
    </lineage>
</organism>
<comment type="caution">
    <text evidence="1">The sequence shown here is derived from an EMBL/GenBank/DDBJ whole genome shotgun (WGS) entry which is preliminary data.</text>
</comment>
<reference evidence="1" key="1">
    <citation type="submission" date="2021-01" db="EMBL/GenBank/DDBJ databases">
        <title>Modified the classification status of verrucomicrobia.</title>
        <authorList>
            <person name="Feng X."/>
        </authorList>
    </citation>
    <scope>NUCLEOTIDE SEQUENCE</scope>
    <source>
        <strain evidence="1">JCM 18052</strain>
    </source>
</reference>
<evidence type="ECO:0000313" key="1">
    <source>
        <dbReference type="EMBL" id="MBK1814177.1"/>
    </source>
</evidence>
<dbReference type="Proteomes" id="UP000600139">
    <property type="component" value="Unassembled WGS sequence"/>
</dbReference>
<gene>
    <name evidence="1" type="ORF">JIN84_00955</name>
</gene>
<keyword evidence="2" id="KW-1185">Reference proteome</keyword>
<evidence type="ECO:0000313" key="2">
    <source>
        <dbReference type="Proteomes" id="UP000600139"/>
    </source>
</evidence>
<dbReference type="EMBL" id="JAENIK010000001">
    <property type="protein sequence ID" value="MBK1814177.1"/>
    <property type="molecule type" value="Genomic_DNA"/>
</dbReference>
<proteinExistence type="predicted"/>
<accession>A0A934V5P6</accession>
<dbReference type="RefSeq" id="WP_200349136.1">
    <property type="nucleotide sequence ID" value="NZ_BAABHZ010000005.1"/>
</dbReference>